<keyword evidence="7" id="KW-1185">Reference proteome</keyword>
<feature type="region of interest" description="Disordered" evidence="4">
    <location>
        <begin position="165"/>
        <end position="191"/>
    </location>
</feature>
<keyword evidence="2" id="KW-0238">DNA-binding</keyword>
<name>A0ABW2PGB1_9ACTN</name>
<dbReference type="Pfam" id="PF02311">
    <property type="entry name" value="AraC_binding"/>
    <property type="match status" value="1"/>
</dbReference>
<evidence type="ECO:0000259" key="5">
    <source>
        <dbReference type="PROSITE" id="PS01124"/>
    </source>
</evidence>
<reference evidence="7" key="1">
    <citation type="journal article" date="2019" name="Int. J. Syst. Evol. Microbiol.">
        <title>The Global Catalogue of Microorganisms (GCM) 10K type strain sequencing project: providing services to taxonomists for standard genome sequencing and annotation.</title>
        <authorList>
            <consortium name="The Broad Institute Genomics Platform"/>
            <consortium name="The Broad Institute Genome Sequencing Center for Infectious Disease"/>
            <person name="Wu L."/>
            <person name="Ma J."/>
        </authorList>
    </citation>
    <scope>NUCLEOTIDE SEQUENCE [LARGE SCALE GENOMIC DNA]</scope>
    <source>
        <strain evidence="7">CECT 7649</strain>
    </source>
</reference>
<dbReference type="InterPro" id="IPR009057">
    <property type="entry name" value="Homeodomain-like_sf"/>
</dbReference>
<dbReference type="SUPFAM" id="SSF46689">
    <property type="entry name" value="Homeodomain-like"/>
    <property type="match status" value="1"/>
</dbReference>
<dbReference type="SMART" id="SM00342">
    <property type="entry name" value="HTH_ARAC"/>
    <property type="match status" value="1"/>
</dbReference>
<organism evidence="6 7">
    <name type="scientific">Sphaerisporangium rhizosphaerae</name>
    <dbReference type="NCBI Taxonomy" id="2269375"/>
    <lineage>
        <taxon>Bacteria</taxon>
        <taxon>Bacillati</taxon>
        <taxon>Actinomycetota</taxon>
        <taxon>Actinomycetes</taxon>
        <taxon>Streptosporangiales</taxon>
        <taxon>Streptosporangiaceae</taxon>
        <taxon>Sphaerisporangium</taxon>
    </lineage>
</organism>
<dbReference type="SUPFAM" id="SSF51215">
    <property type="entry name" value="Regulatory protein AraC"/>
    <property type="match status" value="1"/>
</dbReference>
<dbReference type="RefSeq" id="WP_380831253.1">
    <property type="nucleotide sequence ID" value="NZ_JBHTCG010000039.1"/>
</dbReference>
<dbReference type="EMBL" id="JBHTCG010000039">
    <property type="protein sequence ID" value="MFC7387517.1"/>
    <property type="molecule type" value="Genomic_DNA"/>
</dbReference>
<comment type="caution">
    <text evidence="6">The sequence shown here is derived from an EMBL/GenBank/DDBJ whole genome shotgun (WGS) entry which is preliminary data.</text>
</comment>
<dbReference type="PANTHER" id="PTHR46796:SF2">
    <property type="entry name" value="TRANSCRIPTIONAL REGULATORY PROTEIN"/>
    <property type="match status" value="1"/>
</dbReference>
<dbReference type="Proteomes" id="UP001596496">
    <property type="component" value="Unassembled WGS sequence"/>
</dbReference>
<evidence type="ECO:0000256" key="2">
    <source>
        <dbReference type="ARBA" id="ARBA00023125"/>
    </source>
</evidence>
<keyword evidence="3" id="KW-0804">Transcription</keyword>
<dbReference type="PANTHER" id="PTHR46796">
    <property type="entry name" value="HTH-TYPE TRANSCRIPTIONAL ACTIVATOR RHAS-RELATED"/>
    <property type="match status" value="1"/>
</dbReference>
<protein>
    <submittedName>
        <fullName evidence="6">AraC family transcriptional regulator</fullName>
    </submittedName>
</protein>
<evidence type="ECO:0000256" key="4">
    <source>
        <dbReference type="SAM" id="MobiDB-lite"/>
    </source>
</evidence>
<keyword evidence="1" id="KW-0805">Transcription regulation</keyword>
<accession>A0ABW2PGB1</accession>
<evidence type="ECO:0000256" key="3">
    <source>
        <dbReference type="ARBA" id="ARBA00023163"/>
    </source>
</evidence>
<proteinExistence type="predicted"/>
<dbReference type="InterPro" id="IPR003313">
    <property type="entry name" value="AraC-bd"/>
</dbReference>
<sequence length="309" mass="33511">MGGDWSRYWRAADRPLEAMHAHFERHVYHRHSHETYSFGMTEEGAQHFTCRGEARTSAAGMVMVFNPDDPHDGHAADEVGFTYRMVHIGPDLVAEVLGEAAGRRAGLPLFTEPVVDDPVLAGRLRLLHGTLTGEADATPLRREELLDSVVVAVARQAGRRLVPLYGGGRGRDLPGGGTPRPSTGGMAGPAEREMAGMAGGDGRRTARVVRELLHDLDGGAVSAGDLALATGRSRFAVYRSFREAYGMAPSDYQRQLRLRAARRLLAQGCSAADVAATTGFTDQSHLTRWFSRYYGVTPTAYRRAAAPTP</sequence>
<dbReference type="Gene3D" id="1.10.10.60">
    <property type="entry name" value="Homeodomain-like"/>
    <property type="match status" value="2"/>
</dbReference>
<dbReference type="Pfam" id="PF12833">
    <property type="entry name" value="HTH_18"/>
    <property type="match status" value="1"/>
</dbReference>
<dbReference type="InterPro" id="IPR037923">
    <property type="entry name" value="HTH-like"/>
</dbReference>
<dbReference type="PROSITE" id="PS01124">
    <property type="entry name" value="HTH_ARAC_FAMILY_2"/>
    <property type="match status" value="1"/>
</dbReference>
<evidence type="ECO:0000313" key="6">
    <source>
        <dbReference type="EMBL" id="MFC7387517.1"/>
    </source>
</evidence>
<dbReference type="InterPro" id="IPR018060">
    <property type="entry name" value="HTH_AraC"/>
</dbReference>
<feature type="compositionally biased region" description="Gly residues" evidence="4">
    <location>
        <begin position="165"/>
        <end position="178"/>
    </location>
</feature>
<dbReference type="InterPro" id="IPR050204">
    <property type="entry name" value="AraC_XylS_family_regulators"/>
</dbReference>
<feature type="domain" description="HTH araC/xylS-type" evidence="5">
    <location>
        <begin position="206"/>
        <end position="304"/>
    </location>
</feature>
<evidence type="ECO:0000313" key="7">
    <source>
        <dbReference type="Proteomes" id="UP001596496"/>
    </source>
</evidence>
<evidence type="ECO:0000256" key="1">
    <source>
        <dbReference type="ARBA" id="ARBA00023015"/>
    </source>
</evidence>
<gene>
    <name evidence="6" type="ORF">ACFQSB_35305</name>
</gene>